<protein>
    <submittedName>
        <fullName evidence="4">Transcriptional regulator</fullName>
    </submittedName>
</protein>
<keyword evidence="1" id="KW-0805">Transcription regulation</keyword>
<keyword evidence="5" id="KW-1185">Reference proteome</keyword>
<dbReference type="InterPro" id="IPR005561">
    <property type="entry name" value="ANTAR"/>
</dbReference>
<dbReference type="InterPro" id="IPR003018">
    <property type="entry name" value="GAF"/>
</dbReference>
<dbReference type="Gene3D" id="3.30.450.40">
    <property type="match status" value="1"/>
</dbReference>
<reference evidence="4" key="2">
    <citation type="submission" date="2020-09" db="EMBL/GenBank/DDBJ databases">
        <authorList>
            <person name="Sun Q."/>
            <person name="Ohkuma M."/>
        </authorList>
    </citation>
    <scope>NUCLEOTIDE SEQUENCE</scope>
    <source>
        <strain evidence="4">JCM 4490</strain>
    </source>
</reference>
<dbReference type="InterPro" id="IPR029016">
    <property type="entry name" value="GAF-like_dom_sf"/>
</dbReference>
<dbReference type="SUPFAM" id="SSF55781">
    <property type="entry name" value="GAF domain-like"/>
    <property type="match status" value="1"/>
</dbReference>
<proteinExistence type="predicted"/>
<dbReference type="InterPro" id="IPR036388">
    <property type="entry name" value="WH-like_DNA-bd_sf"/>
</dbReference>
<gene>
    <name evidence="4" type="ORF">GCM10010503_48540</name>
</gene>
<dbReference type="PROSITE" id="PS50921">
    <property type="entry name" value="ANTAR"/>
    <property type="match status" value="1"/>
</dbReference>
<dbReference type="SMART" id="SM01012">
    <property type="entry name" value="ANTAR"/>
    <property type="match status" value="1"/>
</dbReference>
<evidence type="ECO:0000313" key="5">
    <source>
        <dbReference type="Proteomes" id="UP000620224"/>
    </source>
</evidence>
<evidence type="ECO:0000313" key="4">
    <source>
        <dbReference type="EMBL" id="GGW65658.1"/>
    </source>
</evidence>
<dbReference type="AlphaFoldDB" id="A0A918J9L0"/>
<keyword evidence="2" id="KW-0804">Transcription</keyword>
<organism evidence="4 5">
    <name type="scientific">Streptomyces lucensis JCM 4490</name>
    <dbReference type="NCBI Taxonomy" id="1306176"/>
    <lineage>
        <taxon>Bacteria</taxon>
        <taxon>Bacillati</taxon>
        <taxon>Actinomycetota</taxon>
        <taxon>Actinomycetes</taxon>
        <taxon>Kitasatosporales</taxon>
        <taxon>Streptomycetaceae</taxon>
        <taxon>Streptomyces</taxon>
    </lineage>
</organism>
<dbReference type="GO" id="GO:0003723">
    <property type="term" value="F:RNA binding"/>
    <property type="evidence" value="ECO:0007669"/>
    <property type="project" value="InterPro"/>
</dbReference>
<dbReference type="Pfam" id="PF13185">
    <property type="entry name" value="GAF_2"/>
    <property type="match status" value="1"/>
</dbReference>
<dbReference type="Pfam" id="PF03861">
    <property type="entry name" value="ANTAR"/>
    <property type="match status" value="1"/>
</dbReference>
<dbReference type="PIRSF" id="PIRSF036625">
    <property type="entry name" value="GAF_ANTAR"/>
    <property type="match status" value="1"/>
</dbReference>
<dbReference type="RefSeq" id="WP_190017443.1">
    <property type="nucleotide sequence ID" value="NZ_BMUE01000011.1"/>
</dbReference>
<name>A0A918J9L0_9ACTN</name>
<dbReference type="InterPro" id="IPR012074">
    <property type="entry name" value="GAF_ANTAR"/>
</dbReference>
<evidence type="ECO:0000259" key="3">
    <source>
        <dbReference type="PROSITE" id="PS50921"/>
    </source>
</evidence>
<dbReference type="Gene3D" id="1.10.10.10">
    <property type="entry name" value="Winged helix-like DNA-binding domain superfamily/Winged helix DNA-binding domain"/>
    <property type="match status" value="1"/>
</dbReference>
<accession>A0A918J9L0</accession>
<dbReference type="EMBL" id="BMUE01000011">
    <property type="protein sequence ID" value="GGW65658.1"/>
    <property type="molecule type" value="Genomic_DNA"/>
</dbReference>
<dbReference type="Proteomes" id="UP000620224">
    <property type="component" value="Unassembled WGS sequence"/>
</dbReference>
<feature type="domain" description="ANTAR" evidence="3">
    <location>
        <begin position="168"/>
        <end position="229"/>
    </location>
</feature>
<comment type="caution">
    <text evidence="4">The sequence shown here is derived from an EMBL/GenBank/DDBJ whole genome shotgun (WGS) entry which is preliminary data.</text>
</comment>
<reference evidence="4" key="1">
    <citation type="journal article" date="2014" name="Int. J. Syst. Evol. Microbiol.">
        <title>Complete genome sequence of Corynebacterium casei LMG S-19264T (=DSM 44701T), isolated from a smear-ripened cheese.</title>
        <authorList>
            <consortium name="US DOE Joint Genome Institute (JGI-PGF)"/>
            <person name="Walter F."/>
            <person name="Albersmeier A."/>
            <person name="Kalinowski J."/>
            <person name="Ruckert C."/>
        </authorList>
    </citation>
    <scope>NUCLEOTIDE SEQUENCE</scope>
    <source>
        <strain evidence="4">JCM 4490</strain>
    </source>
</reference>
<evidence type="ECO:0000256" key="1">
    <source>
        <dbReference type="ARBA" id="ARBA00023015"/>
    </source>
</evidence>
<sequence length="262" mass="28099">MGREQQLAEVLVGLADSLADDIDPVVLVERLADSCVRLTGADAVGVMVASSRGDLRPLAVTDEQAAFLEFFQLQADEGPCLDCFREGRRIDVPDLEGSRDRWPEVAPYAIRHGYGSLHGLPLRVHRQTVGAVNLLLHGTGGLSPIDLELAQALADVTAVALVNWNPEPLRPSDVSNRVQAALAAKAAVDIATGMLAQAGDLTMPAARAALHDYAGRRHQRLVDVAHALVRRSLTPDGVLHAHDAHDVHDVHDAHDARDVHDG</sequence>
<evidence type="ECO:0000256" key="2">
    <source>
        <dbReference type="ARBA" id="ARBA00023163"/>
    </source>
</evidence>